<reference evidence="1 2" key="1">
    <citation type="journal article" date="2021" name="G3 (Bethesda)">
        <title>Improved contiguity of the threespine stickleback genome using long-read sequencing.</title>
        <authorList>
            <person name="Nath S."/>
            <person name="Shaw D.E."/>
            <person name="White M.A."/>
        </authorList>
    </citation>
    <scope>NUCLEOTIDE SEQUENCE [LARGE SCALE GENOMIC DNA]</scope>
    <source>
        <strain evidence="1 2">Lake Benthic</strain>
    </source>
</reference>
<dbReference type="Proteomes" id="UP000007635">
    <property type="component" value="Chromosome X"/>
</dbReference>
<protein>
    <submittedName>
        <fullName evidence="1">LRAT domain containing 2a</fullName>
    </submittedName>
</protein>
<proteinExistence type="predicted"/>
<dbReference type="PANTHER" id="PTHR46341:SF2">
    <property type="entry name" value="PROTEIN LRATD2"/>
    <property type="match status" value="1"/>
</dbReference>
<name>A0AAQ4RHD0_GASAC</name>
<sequence length="146" mass="16130">MRDRRHGEGSESGREALQPARRGGLPHWAVYVGDFQVVHLHRAEVKNGFLTDAGQGRRCRIVNDLYRWRALAPDMVVQNGVENGGGDPHRQTALQVESSAVRQAVARFGVSELGGTRSWRRGGTISWAGAACCRAGHSLQHNLFKY</sequence>
<organism evidence="1 2">
    <name type="scientific">Gasterosteus aculeatus aculeatus</name>
    <name type="common">three-spined stickleback</name>
    <dbReference type="NCBI Taxonomy" id="481459"/>
    <lineage>
        <taxon>Eukaryota</taxon>
        <taxon>Metazoa</taxon>
        <taxon>Chordata</taxon>
        <taxon>Craniata</taxon>
        <taxon>Vertebrata</taxon>
        <taxon>Euteleostomi</taxon>
        <taxon>Actinopterygii</taxon>
        <taxon>Neopterygii</taxon>
        <taxon>Teleostei</taxon>
        <taxon>Neoteleostei</taxon>
        <taxon>Acanthomorphata</taxon>
        <taxon>Eupercaria</taxon>
        <taxon>Perciformes</taxon>
        <taxon>Cottioidei</taxon>
        <taxon>Gasterosteales</taxon>
        <taxon>Gasterosteidae</taxon>
        <taxon>Gasterosteus</taxon>
    </lineage>
</organism>
<reference evidence="1" key="3">
    <citation type="submission" date="2025-09" db="UniProtKB">
        <authorList>
            <consortium name="Ensembl"/>
        </authorList>
    </citation>
    <scope>IDENTIFICATION</scope>
</reference>
<evidence type="ECO:0000313" key="1">
    <source>
        <dbReference type="Ensembl" id="ENSGACP00000061581.1"/>
    </source>
</evidence>
<dbReference type="InterPro" id="IPR043299">
    <property type="entry name" value="LRATD1_LRATD2"/>
</dbReference>
<reference evidence="1" key="2">
    <citation type="submission" date="2025-08" db="UniProtKB">
        <authorList>
            <consortium name="Ensembl"/>
        </authorList>
    </citation>
    <scope>IDENTIFICATION</scope>
</reference>
<evidence type="ECO:0000313" key="2">
    <source>
        <dbReference type="Proteomes" id="UP000007635"/>
    </source>
</evidence>
<dbReference type="PANTHER" id="PTHR46341">
    <property type="entry name" value="PROTEIN FAM84B-RELATED"/>
    <property type="match status" value="1"/>
</dbReference>
<accession>A0AAQ4RHD0</accession>
<dbReference type="GeneTree" id="ENSGT00940000159198"/>
<dbReference type="AlphaFoldDB" id="A0AAQ4RHD0"/>
<dbReference type="Ensembl" id="ENSGACT00000059409.1">
    <property type="protein sequence ID" value="ENSGACP00000061581.1"/>
    <property type="gene ID" value="ENSGACG00000023600.1"/>
</dbReference>
<keyword evidence="2" id="KW-1185">Reference proteome</keyword>